<evidence type="ECO:0000256" key="14">
    <source>
        <dbReference type="ARBA" id="ARBA00032470"/>
    </source>
</evidence>
<evidence type="ECO:0000256" key="8">
    <source>
        <dbReference type="ARBA" id="ARBA00022801"/>
    </source>
</evidence>
<reference evidence="19" key="2">
    <citation type="submission" date="2020-04" db="EMBL/GenBank/DDBJ databases">
        <authorList>
            <consortium name="NCBI Genome Project"/>
        </authorList>
    </citation>
    <scope>NUCLEOTIDE SEQUENCE</scope>
    <source>
        <strain evidence="19">CBS 781.70</strain>
    </source>
</reference>
<keyword evidence="12" id="KW-0496">Mitochondrion</keyword>
<dbReference type="Gene3D" id="1.10.1370.10">
    <property type="entry name" value="Neurolysin, domain 3"/>
    <property type="match status" value="1"/>
</dbReference>
<keyword evidence="9 15" id="KW-0862">Zinc</keyword>
<evidence type="ECO:0000313" key="19">
    <source>
        <dbReference type="RefSeq" id="XP_033532926.1"/>
    </source>
</evidence>
<keyword evidence="10" id="KW-0809">Transit peptide</keyword>
<keyword evidence="11 15" id="KW-0482">Metalloprotease</keyword>
<gene>
    <name evidence="17 19" type="ORF">P152DRAFT_438417</name>
</gene>
<evidence type="ECO:0000256" key="7">
    <source>
        <dbReference type="ARBA" id="ARBA00022723"/>
    </source>
</evidence>
<dbReference type="AlphaFoldDB" id="A0A6G1FZK2"/>
<dbReference type="RefSeq" id="XP_033532926.1">
    <property type="nucleotide sequence ID" value="XM_033677607.1"/>
</dbReference>
<dbReference type="PANTHER" id="PTHR11804:SF79">
    <property type="entry name" value="MITOCHONDRIAL INTERMEDIATE PEPTIDASE"/>
    <property type="match status" value="1"/>
</dbReference>
<dbReference type="Gene3D" id="3.40.390.10">
    <property type="entry name" value="Collagenase (Catalytic Domain)"/>
    <property type="match status" value="1"/>
</dbReference>
<proteinExistence type="inferred from homology"/>
<dbReference type="PANTHER" id="PTHR11804">
    <property type="entry name" value="PROTEASE M3 THIMET OLIGOPEPTIDASE-RELATED"/>
    <property type="match status" value="1"/>
</dbReference>
<keyword evidence="7 15" id="KW-0479">Metal-binding</keyword>
<dbReference type="EMBL" id="ML975162">
    <property type="protein sequence ID" value="KAF1811295.1"/>
    <property type="molecule type" value="Genomic_DNA"/>
</dbReference>
<dbReference type="GO" id="GO:0006518">
    <property type="term" value="P:peptide metabolic process"/>
    <property type="evidence" value="ECO:0007669"/>
    <property type="project" value="TreeGrafter"/>
</dbReference>
<evidence type="ECO:0000256" key="3">
    <source>
        <dbReference type="ARBA" id="ARBA00006040"/>
    </source>
</evidence>
<evidence type="ECO:0000256" key="9">
    <source>
        <dbReference type="ARBA" id="ARBA00022833"/>
    </source>
</evidence>
<comment type="function">
    <text evidence="13">Cleaves proteins, imported into the mitochondrion, to their mature size. While most mitochondrial precursor proteins are processed to the mature form in one step by mitochondrial processing peptidase (MPP), the sequential cleavage by MIP of an octapeptide after initial processing by MPP is a required step for a subgroup of nuclear-encoded precursor proteins destined for the matrix or the inner membrane.</text>
</comment>
<evidence type="ECO:0000256" key="12">
    <source>
        <dbReference type="ARBA" id="ARBA00023128"/>
    </source>
</evidence>
<dbReference type="InterPro" id="IPR024077">
    <property type="entry name" value="Neurolysin/TOP_dom2"/>
</dbReference>
<comment type="subcellular location">
    <subcellularLocation>
        <location evidence="2">Mitochondrion matrix</location>
    </subcellularLocation>
</comment>
<evidence type="ECO:0000256" key="6">
    <source>
        <dbReference type="ARBA" id="ARBA00022670"/>
    </source>
</evidence>
<dbReference type="InterPro" id="IPR001567">
    <property type="entry name" value="Pept_M3A_M3B_dom"/>
</dbReference>
<feature type="domain" description="Peptidase M3A/M3B catalytic" evidence="16">
    <location>
        <begin position="289"/>
        <end position="788"/>
    </location>
</feature>
<keyword evidence="8 15" id="KW-0378">Hydrolase</keyword>
<evidence type="ECO:0000256" key="11">
    <source>
        <dbReference type="ARBA" id="ARBA00023049"/>
    </source>
</evidence>
<dbReference type="GO" id="GO:0004222">
    <property type="term" value="F:metalloendopeptidase activity"/>
    <property type="evidence" value="ECO:0007669"/>
    <property type="project" value="UniProtKB-EC"/>
</dbReference>
<evidence type="ECO:0000313" key="18">
    <source>
        <dbReference type="Proteomes" id="UP000504638"/>
    </source>
</evidence>
<organism evidence="17">
    <name type="scientific">Eremomyces bilateralis CBS 781.70</name>
    <dbReference type="NCBI Taxonomy" id="1392243"/>
    <lineage>
        <taxon>Eukaryota</taxon>
        <taxon>Fungi</taxon>
        <taxon>Dikarya</taxon>
        <taxon>Ascomycota</taxon>
        <taxon>Pezizomycotina</taxon>
        <taxon>Dothideomycetes</taxon>
        <taxon>Dothideomycetes incertae sedis</taxon>
        <taxon>Eremomycetales</taxon>
        <taxon>Eremomycetaceae</taxon>
        <taxon>Eremomyces</taxon>
    </lineage>
</organism>
<name>A0A6G1FZK2_9PEZI</name>
<dbReference type="CDD" id="cd06457">
    <property type="entry name" value="M3A_MIP"/>
    <property type="match status" value="1"/>
</dbReference>
<evidence type="ECO:0000256" key="5">
    <source>
        <dbReference type="ARBA" id="ARBA00018046"/>
    </source>
</evidence>
<dbReference type="SUPFAM" id="SSF55486">
    <property type="entry name" value="Metalloproteases ('zincins'), catalytic domain"/>
    <property type="match status" value="1"/>
</dbReference>
<comment type="catalytic activity">
    <reaction evidence="1">
        <text>Release of an N-terminal octapeptide as second stage of processing of some proteins imported into the mitochondrion.</text>
        <dbReference type="EC" id="3.4.24.59"/>
    </reaction>
</comment>
<comment type="cofactor">
    <cofactor evidence="15">
        <name>Zn(2+)</name>
        <dbReference type="ChEBI" id="CHEBI:29105"/>
    </cofactor>
    <text evidence="15">Binds 1 zinc ion.</text>
</comment>
<dbReference type="GO" id="GO:0005759">
    <property type="term" value="C:mitochondrial matrix"/>
    <property type="evidence" value="ECO:0007669"/>
    <property type="project" value="UniProtKB-SubCell"/>
</dbReference>
<evidence type="ECO:0000313" key="17">
    <source>
        <dbReference type="EMBL" id="KAF1811295.1"/>
    </source>
</evidence>
<reference evidence="19" key="3">
    <citation type="submission" date="2025-04" db="UniProtKB">
        <authorList>
            <consortium name="RefSeq"/>
        </authorList>
    </citation>
    <scope>IDENTIFICATION</scope>
    <source>
        <strain evidence="19">CBS 781.70</strain>
    </source>
</reference>
<dbReference type="InterPro" id="IPR033851">
    <property type="entry name" value="M3A_MIP"/>
</dbReference>
<accession>A0A6G1FZK2</accession>
<evidence type="ECO:0000256" key="13">
    <source>
        <dbReference type="ARBA" id="ARBA00025208"/>
    </source>
</evidence>
<dbReference type="OrthoDB" id="17530at2759"/>
<dbReference type="GO" id="GO:0046872">
    <property type="term" value="F:metal ion binding"/>
    <property type="evidence" value="ECO:0007669"/>
    <property type="project" value="UniProtKB-UniRule"/>
</dbReference>
<dbReference type="EC" id="3.4.24.59" evidence="4"/>
<evidence type="ECO:0000259" key="16">
    <source>
        <dbReference type="Pfam" id="PF01432"/>
    </source>
</evidence>
<reference evidence="17 19" key="1">
    <citation type="submission" date="2020-01" db="EMBL/GenBank/DDBJ databases">
        <authorList>
            <consortium name="DOE Joint Genome Institute"/>
            <person name="Haridas S."/>
            <person name="Albert R."/>
            <person name="Binder M."/>
            <person name="Bloem J."/>
            <person name="Labutti K."/>
            <person name="Salamov A."/>
            <person name="Andreopoulos B."/>
            <person name="Baker S.E."/>
            <person name="Barry K."/>
            <person name="Bills G."/>
            <person name="Bluhm B.H."/>
            <person name="Cannon C."/>
            <person name="Castanera R."/>
            <person name="Culley D.E."/>
            <person name="Daum C."/>
            <person name="Ezra D."/>
            <person name="Gonzalez J.B."/>
            <person name="Henrissat B."/>
            <person name="Kuo A."/>
            <person name="Liang C."/>
            <person name="Lipzen A."/>
            <person name="Lutzoni F."/>
            <person name="Magnuson J."/>
            <person name="Mondo S."/>
            <person name="Nolan M."/>
            <person name="Ohm R."/>
            <person name="Pangilinan J."/>
            <person name="Park H.-J."/>
            <person name="Ramirez L."/>
            <person name="Alfaro M."/>
            <person name="Sun H."/>
            <person name="Tritt A."/>
            <person name="Yoshinaga Y."/>
            <person name="Zwiers L.-H."/>
            <person name="Turgeon B.G."/>
            <person name="Goodwin S.B."/>
            <person name="Spatafora J.W."/>
            <person name="Crous P.W."/>
            <person name="Grigoriev I.V."/>
        </authorList>
    </citation>
    <scope>NUCLEOTIDE SEQUENCE</scope>
    <source>
        <strain evidence="17 19">CBS 781.70</strain>
    </source>
</reference>
<dbReference type="Pfam" id="PF01432">
    <property type="entry name" value="Peptidase_M3"/>
    <property type="match status" value="1"/>
</dbReference>
<keyword evidence="18" id="KW-1185">Reference proteome</keyword>
<keyword evidence="6 15" id="KW-0645">Protease</keyword>
<dbReference type="InterPro" id="IPR024079">
    <property type="entry name" value="MetalloPept_cat_dom_sf"/>
</dbReference>
<dbReference type="GO" id="GO:0006627">
    <property type="term" value="P:protein processing involved in protein targeting to mitochondrion"/>
    <property type="evidence" value="ECO:0007669"/>
    <property type="project" value="TreeGrafter"/>
</dbReference>
<sequence>MLKSLQKQSWTCAKCLQRIQTRSASSAAAAVDAARSSIWQPNYSAATTQDDTNLRLIFDSPSFWREFSQKAEEQLRNEHRGLFHNRYLKSPDGFQAFAAVTLKRCSKLVDRVLAASTLEEYKGMARELDRLSDLLCRVIDLADFVRSSHPDRRYQTAASNAYAMMFEYMNQLNTTTGLNEQLKKAWSMPEVRSAWSHEEKVVAEILMRDFAKSAIDLPDDVRRQFVELSSEIAEVGADFVERMSPEMEYIQINTKKLKGLDPVSIKQISSWGKSILPSFGSTTTKALRMVEDPDTRREVYMASRKASPSTIHRLEVLLQKRAQVAQVSGYDSYAHMALSDKMARTPEAVNQFLHALSTSIRPKVREELQSLLELKKSDAHGSTLFPETINAWDRDYYTNRLFSLRSRIPTPDTLTAYFSLGSVMQGLSRIFSRLYGVRLVPREAAPGETWDPSVRRLDVMDENDGHIGVMYCDLFTREGKSPHPAHFTLRCSREIPSTELADLATESPTATPSFSSLVDAATEGMAHSYNPTTHSLHQLPTIALICDFPPPRPSANSNQPPTLLSLRSLLTLYHEMGHAIHSLLGRTSLHNIAGTRCATDFAELPSILFERFATDPAALALWATHWETGEPLDPARIATRLEREKLVQAGEVEMQVVLSALDAGLHGREAAAVLNRGGAFDSTEVYRRVYEEYSSVPEPRGTSYHGFFGHLVGYGATYYAYLFDRAIAAKVWKDVFQKPGLPHGAISREAGERYKNEVLRWGGGRDGWQCVAGVLGRPELSEGGEAGMKEVGRWGIAKDADHYDG</sequence>
<comment type="similarity">
    <text evidence="3 15">Belongs to the peptidase M3 family.</text>
</comment>
<evidence type="ECO:0000256" key="15">
    <source>
        <dbReference type="RuleBase" id="RU003435"/>
    </source>
</evidence>
<dbReference type="InterPro" id="IPR045090">
    <property type="entry name" value="Pept_M3A_M3B"/>
</dbReference>
<evidence type="ECO:0000256" key="10">
    <source>
        <dbReference type="ARBA" id="ARBA00022946"/>
    </source>
</evidence>
<dbReference type="Proteomes" id="UP000504638">
    <property type="component" value="Unplaced"/>
</dbReference>
<evidence type="ECO:0000256" key="1">
    <source>
        <dbReference type="ARBA" id="ARBA00000436"/>
    </source>
</evidence>
<dbReference type="GeneID" id="54418177"/>
<protein>
    <recommendedName>
        <fullName evidence="5">Mitochondrial intermediate peptidase</fullName>
        <ecNumber evidence="4">3.4.24.59</ecNumber>
    </recommendedName>
    <alternativeName>
        <fullName evidence="14">Octapeptidyl aminopeptidase</fullName>
    </alternativeName>
</protein>
<evidence type="ECO:0000256" key="4">
    <source>
        <dbReference type="ARBA" id="ARBA00012441"/>
    </source>
</evidence>
<evidence type="ECO:0000256" key="2">
    <source>
        <dbReference type="ARBA" id="ARBA00004305"/>
    </source>
</evidence>